<evidence type="ECO:0000313" key="2">
    <source>
        <dbReference type="Proteomes" id="UP000070184"/>
    </source>
</evidence>
<evidence type="ECO:0000313" key="1">
    <source>
        <dbReference type="EMBL" id="KXA90369.1"/>
    </source>
</evidence>
<dbReference type="Proteomes" id="UP000070184">
    <property type="component" value="Unassembled WGS sequence"/>
</dbReference>
<keyword evidence="2" id="KW-1185">Reference proteome</keyword>
<name>A0A133U863_9EURY</name>
<reference evidence="1 2" key="1">
    <citation type="journal article" date="2016" name="Sci. Rep.">
        <title>Metabolic traits of an uncultured archaeal lineage -MSBL1- from brine pools of the Red Sea.</title>
        <authorList>
            <person name="Mwirichia R."/>
            <person name="Alam I."/>
            <person name="Rashid M."/>
            <person name="Vinu M."/>
            <person name="Ba-Alawi W."/>
            <person name="Anthony Kamau A."/>
            <person name="Kamanda Ngugi D."/>
            <person name="Goker M."/>
            <person name="Klenk H.P."/>
            <person name="Bajic V."/>
            <person name="Stingl U."/>
        </authorList>
    </citation>
    <scope>NUCLEOTIDE SEQUENCE [LARGE SCALE GENOMIC DNA]</scope>
    <source>
        <strain evidence="1">SCGC-AAA259B11</strain>
    </source>
</reference>
<accession>A0A133U863</accession>
<dbReference type="EMBL" id="LHXK01000006">
    <property type="protein sequence ID" value="KXA90369.1"/>
    <property type="molecule type" value="Genomic_DNA"/>
</dbReference>
<sequence>MEDEKSLDAEAVAFRLSHELGPYATKFAEYALKNKMCDESALKGLLTEEWDGAVPDSFVSTEEVSRSLMGVLHMFLDFAVEEAMQRKDCSYKESNISYYAEPYYDDSSAVLIVDRETRTLLCKKYIKTYHLDKEGVERFLEDVVKSTCDGIDLLRKRKNGGVEK</sequence>
<comment type="caution">
    <text evidence="1">The sequence shown here is derived from an EMBL/GenBank/DDBJ whole genome shotgun (WGS) entry which is preliminary data.</text>
</comment>
<dbReference type="AlphaFoldDB" id="A0A133U863"/>
<gene>
    <name evidence="1" type="ORF">AKJ61_00785</name>
</gene>
<proteinExistence type="predicted"/>
<protein>
    <submittedName>
        <fullName evidence="1">Uncharacterized protein</fullName>
    </submittedName>
</protein>
<organism evidence="1 2">
    <name type="scientific">candidate division MSBL1 archaeon SCGC-AAA259B11</name>
    <dbReference type="NCBI Taxonomy" id="1698260"/>
    <lineage>
        <taxon>Archaea</taxon>
        <taxon>Methanobacteriati</taxon>
        <taxon>Methanobacteriota</taxon>
        <taxon>candidate division MSBL1</taxon>
    </lineage>
</organism>